<dbReference type="AlphaFoldDB" id="A0A6M3I062"/>
<gene>
    <name evidence="2" type="ORF">E3E15_00995</name>
</gene>
<name>A0A6M3I062_9GAMM</name>
<feature type="transmembrane region" description="Helical" evidence="1">
    <location>
        <begin position="227"/>
        <end position="245"/>
    </location>
</feature>
<feature type="transmembrane region" description="Helical" evidence="1">
    <location>
        <begin position="92"/>
        <end position="111"/>
    </location>
</feature>
<keyword evidence="1" id="KW-1133">Transmembrane helix</keyword>
<feature type="transmembrane region" description="Helical" evidence="1">
    <location>
        <begin position="131"/>
        <end position="152"/>
    </location>
</feature>
<dbReference type="EMBL" id="CP038017">
    <property type="protein sequence ID" value="QIV95266.1"/>
    <property type="molecule type" value="Genomic_DNA"/>
</dbReference>
<protein>
    <submittedName>
        <fullName evidence="2">Sulfite exporter TauE/SafE family protein</fullName>
    </submittedName>
</protein>
<keyword evidence="1" id="KW-0812">Transmembrane</keyword>
<evidence type="ECO:0000313" key="2">
    <source>
        <dbReference type="EMBL" id="QIV95266.1"/>
    </source>
</evidence>
<organism evidence="2 3">
    <name type="scientific">Allofrancisella frigidaquae</name>
    <dbReference type="NCBI Taxonomy" id="1085644"/>
    <lineage>
        <taxon>Bacteria</taxon>
        <taxon>Pseudomonadati</taxon>
        <taxon>Pseudomonadota</taxon>
        <taxon>Gammaproteobacteria</taxon>
        <taxon>Thiotrichales</taxon>
        <taxon>Francisellaceae</taxon>
        <taxon>Allofrancisella</taxon>
    </lineage>
</organism>
<proteinExistence type="predicted"/>
<feature type="transmembrane region" description="Helical" evidence="1">
    <location>
        <begin position="199"/>
        <end position="220"/>
    </location>
</feature>
<dbReference type="PANTHER" id="PTHR43483">
    <property type="entry name" value="MEMBRANE TRANSPORTER PROTEIN HI_0806-RELATED"/>
    <property type="match status" value="1"/>
</dbReference>
<keyword evidence="1" id="KW-0472">Membrane</keyword>
<feature type="transmembrane region" description="Helical" evidence="1">
    <location>
        <begin position="159"/>
        <end position="179"/>
    </location>
</feature>
<keyword evidence="3" id="KW-1185">Reference proteome</keyword>
<sequence length="249" mass="26252">MLAGSGVIAFLADTVGVGSFAVNIAIAKTFKLVKDAELPGFVNGAQVIPGAIEAIFFLGVLHVDILTLTVLVLGTTLGGFIGGIFTSKINTATIRLIMMFAFILVIFLLLGKLLNFLPIGGTLMKLSGIKLVLGFIGMFVAGFLVCFGVGLFALVQAILFLLGMSPLVAFPIMTAAGAIQQPVTTFAFTVNNAIPLKKALIVGIFGIIGVFIGFNVVTALSTEQLQWLLVIVIAYNTISLLNSYYKSKK</sequence>
<feature type="transmembrane region" description="Helical" evidence="1">
    <location>
        <begin position="6"/>
        <end position="26"/>
    </location>
</feature>
<feature type="transmembrane region" description="Helical" evidence="1">
    <location>
        <begin position="65"/>
        <end position="85"/>
    </location>
</feature>
<accession>A0A6M3I062</accession>
<reference evidence="2 3" key="1">
    <citation type="submission" date="2019-03" db="EMBL/GenBank/DDBJ databases">
        <title>Complete Genome Sequence of Allofrancisella frigidaquae Strain SYSU 10HL1970 Isolated from Water-Cooling Systems in China.</title>
        <authorList>
            <person name="Ohrman C."/>
            <person name="Uneklint I."/>
            <person name="Sjodin A."/>
        </authorList>
    </citation>
    <scope>NUCLEOTIDE SEQUENCE [LARGE SCALE GENOMIC DNA]</scope>
    <source>
        <strain evidence="2 3">SYSU 10HL1970</strain>
    </source>
</reference>
<dbReference type="KEGG" id="afri:E3E15_00995"/>
<dbReference type="Proteomes" id="UP000503320">
    <property type="component" value="Chromosome"/>
</dbReference>
<feature type="transmembrane region" description="Helical" evidence="1">
    <location>
        <begin position="38"/>
        <end position="59"/>
    </location>
</feature>
<evidence type="ECO:0000313" key="3">
    <source>
        <dbReference type="Proteomes" id="UP000503320"/>
    </source>
</evidence>
<dbReference type="PANTHER" id="PTHR43483:SF3">
    <property type="entry name" value="MEMBRANE TRANSPORTER PROTEIN HI_0806-RELATED"/>
    <property type="match status" value="1"/>
</dbReference>
<evidence type="ECO:0000256" key="1">
    <source>
        <dbReference type="SAM" id="Phobius"/>
    </source>
</evidence>